<keyword evidence="3" id="KW-1185">Reference proteome</keyword>
<feature type="domain" description="Aminoglycoside phosphotransferase" evidence="1">
    <location>
        <begin position="48"/>
        <end position="238"/>
    </location>
</feature>
<dbReference type="STRING" id="589385.SAMN05421504_1011241"/>
<reference evidence="2 3" key="1">
    <citation type="submission" date="2016-10" db="EMBL/GenBank/DDBJ databases">
        <authorList>
            <person name="de Groot N.N."/>
        </authorList>
    </citation>
    <scope>NUCLEOTIDE SEQUENCE [LARGE SCALE GENOMIC DNA]</scope>
    <source>
        <strain evidence="2 3">CPCC 202699</strain>
    </source>
</reference>
<keyword evidence="2" id="KW-0418">Kinase</keyword>
<dbReference type="SUPFAM" id="SSF56112">
    <property type="entry name" value="Protein kinase-like (PK-like)"/>
    <property type="match status" value="1"/>
</dbReference>
<evidence type="ECO:0000313" key="2">
    <source>
        <dbReference type="EMBL" id="SDW68196.1"/>
    </source>
</evidence>
<name>A0A1H2VIL1_9PSEU</name>
<dbReference type="AlphaFoldDB" id="A0A1H2VIL1"/>
<dbReference type="Gene3D" id="1.10.510.10">
    <property type="entry name" value="Transferase(Phosphotransferase) domain 1"/>
    <property type="match status" value="1"/>
</dbReference>
<keyword evidence="2" id="KW-0808">Transferase</keyword>
<sequence length="280" mass="29872">MIVLDTAARARLVDRFGPGVTAWCDGLPARVNELCARWGLEVLSAMPGNTGRTLLCRDAGGRSRVLKLTPDTEIAATEAAALRVWADSPYVVDLLDADGDALLLDGIVPGTPLSDDDIPYDQVDAMLAELAGHTPRDKACFIPLSERVDFMFTLAARRNPDVLADVQRRSWEFAGQLARRDATALVHGDLHPGNVLWGADGIVAIDPRPSIGDPAMDAVDWALHPLLTGGSLDDGIAALPSLDGDRVRDWCAALAVLLALSAIRRGLPAEYTEALLGVAR</sequence>
<evidence type="ECO:0000259" key="1">
    <source>
        <dbReference type="Pfam" id="PF01636"/>
    </source>
</evidence>
<gene>
    <name evidence="2" type="ORF">SAMN05421504_1011241</name>
</gene>
<dbReference type="Proteomes" id="UP000199515">
    <property type="component" value="Unassembled WGS sequence"/>
</dbReference>
<dbReference type="InterPro" id="IPR002575">
    <property type="entry name" value="Aminoglycoside_PTrfase"/>
</dbReference>
<organism evidence="2 3">
    <name type="scientific">Amycolatopsis xylanica</name>
    <dbReference type="NCBI Taxonomy" id="589385"/>
    <lineage>
        <taxon>Bacteria</taxon>
        <taxon>Bacillati</taxon>
        <taxon>Actinomycetota</taxon>
        <taxon>Actinomycetes</taxon>
        <taxon>Pseudonocardiales</taxon>
        <taxon>Pseudonocardiaceae</taxon>
        <taxon>Amycolatopsis</taxon>
    </lineage>
</organism>
<dbReference type="RefSeq" id="WP_091287528.1">
    <property type="nucleotide sequence ID" value="NZ_FNON01000001.1"/>
</dbReference>
<proteinExistence type="predicted"/>
<dbReference type="Pfam" id="PF01636">
    <property type="entry name" value="APH"/>
    <property type="match status" value="1"/>
</dbReference>
<dbReference type="GO" id="GO:0016301">
    <property type="term" value="F:kinase activity"/>
    <property type="evidence" value="ECO:0007669"/>
    <property type="project" value="UniProtKB-KW"/>
</dbReference>
<accession>A0A1H2VIL1</accession>
<evidence type="ECO:0000313" key="3">
    <source>
        <dbReference type="Proteomes" id="UP000199515"/>
    </source>
</evidence>
<dbReference type="OrthoDB" id="3638028at2"/>
<dbReference type="EMBL" id="FNON01000001">
    <property type="protein sequence ID" value="SDW68196.1"/>
    <property type="molecule type" value="Genomic_DNA"/>
</dbReference>
<protein>
    <submittedName>
        <fullName evidence="2">Streptomycin 6-kinase</fullName>
    </submittedName>
</protein>
<dbReference type="InterPro" id="IPR011009">
    <property type="entry name" value="Kinase-like_dom_sf"/>
</dbReference>